<feature type="compositionally biased region" description="Acidic residues" evidence="9">
    <location>
        <begin position="561"/>
        <end position="570"/>
    </location>
</feature>
<dbReference type="PROSITE" id="PS51420">
    <property type="entry name" value="RHO"/>
    <property type="match status" value="1"/>
</dbReference>
<gene>
    <name evidence="12" type="primary">rasef</name>
</gene>
<dbReference type="GO" id="GO:0005737">
    <property type="term" value="C:cytoplasm"/>
    <property type="evidence" value="ECO:0007669"/>
    <property type="project" value="UniProtKB-SubCell"/>
</dbReference>
<feature type="domain" description="EF-hand" evidence="10">
    <location>
        <begin position="151"/>
        <end position="183"/>
    </location>
</feature>
<keyword evidence="2" id="KW-0963">Cytoplasm</keyword>
<dbReference type="Gene3D" id="1.10.238.10">
    <property type="entry name" value="EF-hand"/>
    <property type="match status" value="2"/>
</dbReference>
<feature type="compositionally biased region" description="Basic and acidic residues" evidence="9">
    <location>
        <begin position="525"/>
        <end position="535"/>
    </location>
</feature>
<dbReference type="SMART" id="SM00174">
    <property type="entry name" value="RHO"/>
    <property type="match status" value="1"/>
</dbReference>
<dbReference type="SMART" id="SM00173">
    <property type="entry name" value="RAS"/>
    <property type="match status" value="1"/>
</dbReference>
<feature type="domain" description="EF-hand" evidence="10">
    <location>
        <begin position="43"/>
        <end position="78"/>
    </location>
</feature>
<evidence type="ECO:0000313" key="11">
    <source>
        <dbReference type="Proteomes" id="UP000515145"/>
    </source>
</evidence>
<evidence type="ECO:0000256" key="7">
    <source>
        <dbReference type="ARBA" id="ARBA00023134"/>
    </source>
</evidence>
<dbReference type="SMART" id="SM00054">
    <property type="entry name" value="EFh"/>
    <property type="match status" value="4"/>
</dbReference>
<sequence length="822" mass="93786">MAAKRKSEDEQRRLRSLFYAYDADNSGRIEKNEFSTICQELHVPPQQVEDIFNRLDVNKDGTVTLEEFISGFKDQHKDEEDEDKNSSTAEELSVTKEQVISSQSHPPIRSMSAKEQDRLRSLFHAYDLDKSGRIERNEFLTICAELQVSAAETDRIFNRLDVDKDGTVTLQEFIDGFHERYGQDMESDGGDVSAAWERFEGRIGEQAKFIPRPEQAATLYQNISLTEPRLIPQFEKVIINFTKEIKQQNSEMENLALAIKRAQDQASMQLSEMEEEMDQRIHVAERKTREQEKKRTEAALNDLRRTYETEVCELQCKVQRMQMIEEKYKNITVKDESPALKKRINELMLENQRLKQDLLRSQTKVACLQSEMDSLKTELTDQSINSERDVEFFKHFSDERDVLENQIEILQTANRKLHDTNDGLRAALERITRSGNDGSPGDIKDRSRNRSKSICYTSPNALIDKFQRLDDYPLYSCRPSCDTLALAMCDPGLRRRHSSECEEDYLPEIHMDSGLSTLRGSHGGYESEHEVKGHEEEEEEVSERKKKIEDDNNDSMMGENSDTEPAETQDGESAFGSDSSSVLDWKPSEPICATTPAAPAMKKALTALNVQKEDKDSADLGYMTSEKAYRIVLAGDAAVGKSSFLLRLCKNEFTLNSSATLGVDFQMKTLIVDGEPVLLQLWDTAGQERFRSIAKSYFRRADGVLLLYDVTCEKSFLNVRDWVDMIEDVSHDDIPIMLVGNKCDLRQHAVNSVPTSYGEKLAMTYNTLFCETSAKDGSNILESVLHLARQVTKQATYEEKSRYQSLTSLDAPRNKPNFSCCT</sequence>
<dbReference type="InterPro" id="IPR002048">
    <property type="entry name" value="EF_hand_dom"/>
</dbReference>
<evidence type="ECO:0000256" key="8">
    <source>
        <dbReference type="SAM" id="Coils"/>
    </source>
</evidence>
<keyword evidence="4" id="KW-0547">Nucleotide-binding</keyword>
<proteinExistence type="predicted"/>
<dbReference type="GO" id="GO:0003924">
    <property type="term" value="F:GTPase activity"/>
    <property type="evidence" value="ECO:0007669"/>
    <property type="project" value="InterPro"/>
</dbReference>
<keyword evidence="7" id="KW-0342">GTP-binding</keyword>
<dbReference type="PROSITE" id="PS51419">
    <property type="entry name" value="RAB"/>
    <property type="match status" value="1"/>
</dbReference>
<dbReference type="Proteomes" id="UP000515145">
    <property type="component" value="Chromosome 9"/>
</dbReference>
<dbReference type="InterPro" id="IPR005225">
    <property type="entry name" value="Small_GTP-bd"/>
</dbReference>
<dbReference type="RefSeq" id="XP_028270065.1">
    <property type="nucleotide sequence ID" value="XM_028414264.1"/>
</dbReference>
<keyword evidence="5" id="KW-0106">Calcium</keyword>
<dbReference type="CDD" id="cd00051">
    <property type="entry name" value="EFh"/>
    <property type="match status" value="2"/>
</dbReference>
<feature type="region of interest" description="Disordered" evidence="9">
    <location>
        <begin position="431"/>
        <end position="450"/>
    </location>
</feature>
<dbReference type="InterPro" id="IPR001806">
    <property type="entry name" value="Small_GTPase"/>
</dbReference>
<dbReference type="GO" id="GO:0005525">
    <property type="term" value="F:GTP binding"/>
    <property type="evidence" value="ECO:0007669"/>
    <property type="project" value="UniProtKB-KW"/>
</dbReference>
<feature type="coiled-coil region" evidence="8">
    <location>
        <begin position="238"/>
        <end position="306"/>
    </location>
</feature>
<dbReference type="AlphaFoldDB" id="A0A6P7J0A9"/>
<dbReference type="FunFam" id="3.40.50.300:FF:001348">
    <property type="entry name" value="Ras and EF-hand domain-containing protein"/>
    <property type="match status" value="1"/>
</dbReference>
<feature type="region of interest" description="Disordered" evidence="9">
    <location>
        <begin position="73"/>
        <end position="114"/>
    </location>
</feature>
<dbReference type="InterPro" id="IPR027417">
    <property type="entry name" value="P-loop_NTPase"/>
</dbReference>
<evidence type="ECO:0000256" key="4">
    <source>
        <dbReference type="ARBA" id="ARBA00022741"/>
    </source>
</evidence>
<dbReference type="Pfam" id="PF13499">
    <property type="entry name" value="EF-hand_7"/>
    <property type="match status" value="2"/>
</dbReference>
<dbReference type="Gene3D" id="3.40.50.300">
    <property type="entry name" value="P-loop containing nucleotide triphosphate hydrolases"/>
    <property type="match status" value="1"/>
</dbReference>
<dbReference type="InterPro" id="IPR050227">
    <property type="entry name" value="Rab"/>
</dbReference>
<keyword evidence="6 8" id="KW-0175">Coiled coil</keyword>
<dbReference type="SMART" id="SM00177">
    <property type="entry name" value="ARF"/>
    <property type="match status" value="1"/>
</dbReference>
<dbReference type="SUPFAM" id="SSF52540">
    <property type="entry name" value="P-loop containing nucleoside triphosphate hydrolases"/>
    <property type="match status" value="1"/>
</dbReference>
<dbReference type="CDD" id="cd00154">
    <property type="entry name" value="Rab"/>
    <property type="match status" value="1"/>
</dbReference>
<comment type="subcellular location">
    <subcellularLocation>
        <location evidence="1">Cytoplasm</location>
    </subcellularLocation>
</comment>
<dbReference type="GeneID" id="114441370"/>
<dbReference type="SUPFAM" id="SSF47473">
    <property type="entry name" value="EF-hand"/>
    <property type="match status" value="1"/>
</dbReference>
<protein>
    <submittedName>
        <fullName evidence="12">Ras and EF-hand domain-containing protein</fullName>
    </submittedName>
</protein>
<evidence type="ECO:0000256" key="1">
    <source>
        <dbReference type="ARBA" id="ARBA00004496"/>
    </source>
</evidence>
<organism evidence="11 12">
    <name type="scientific">Parambassis ranga</name>
    <name type="common">Indian glassy fish</name>
    <dbReference type="NCBI Taxonomy" id="210632"/>
    <lineage>
        <taxon>Eukaryota</taxon>
        <taxon>Metazoa</taxon>
        <taxon>Chordata</taxon>
        <taxon>Craniata</taxon>
        <taxon>Vertebrata</taxon>
        <taxon>Euteleostomi</taxon>
        <taxon>Actinopterygii</taxon>
        <taxon>Neopterygii</taxon>
        <taxon>Teleostei</taxon>
        <taxon>Neoteleostei</taxon>
        <taxon>Acanthomorphata</taxon>
        <taxon>Ovalentaria</taxon>
        <taxon>Ambassidae</taxon>
        <taxon>Parambassis</taxon>
    </lineage>
</organism>
<dbReference type="Pfam" id="PF00071">
    <property type="entry name" value="Ras"/>
    <property type="match status" value="1"/>
</dbReference>
<accession>A0A6P7J0A9</accession>
<evidence type="ECO:0000259" key="10">
    <source>
        <dbReference type="PROSITE" id="PS50222"/>
    </source>
</evidence>
<dbReference type="SMART" id="SM00176">
    <property type="entry name" value="RAN"/>
    <property type="match status" value="1"/>
</dbReference>
<reference evidence="12" key="1">
    <citation type="submission" date="2025-08" db="UniProtKB">
        <authorList>
            <consortium name="RefSeq"/>
        </authorList>
    </citation>
    <scope>IDENTIFICATION</scope>
</reference>
<keyword evidence="3" id="KW-0479">Metal-binding</keyword>
<dbReference type="SMART" id="SM00175">
    <property type="entry name" value="RAB"/>
    <property type="match status" value="1"/>
</dbReference>
<dbReference type="NCBIfam" id="TIGR00231">
    <property type="entry name" value="small_GTP"/>
    <property type="match status" value="1"/>
</dbReference>
<evidence type="ECO:0000256" key="2">
    <source>
        <dbReference type="ARBA" id="ARBA00022490"/>
    </source>
</evidence>
<dbReference type="GO" id="GO:0005509">
    <property type="term" value="F:calcium ion binding"/>
    <property type="evidence" value="ECO:0007669"/>
    <property type="project" value="InterPro"/>
</dbReference>
<dbReference type="PRINTS" id="PR00449">
    <property type="entry name" value="RASTRNSFRMNG"/>
</dbReference>
<dbReference type="PROSITE" id="PS50222">
    <property type="entry name" value="EF_HAND_2"/>
    <property type="match status" value="3"/>
</dbReference>
<dbReference type="CTD" id="158158"/>
<evidence type="ECO:0000256" key="6">
    <source>
        <dbReference type="ARBA" id="ARBA00023054"/>
    </source>
</evidence>
<evidence type="ECO:0000256" key="3">
    <source>
        <dbReference type="ARBA" id="ARBA00022723"/>
    </source>
</evidence>
<keyword evidence="11" id="KW-1185">Reference proteome</keyword>
<feature type="compositionally biased region" description="Polar residues" evidence="9">
    <location>
        <begin position="86"/>
        <end position="105"/>
    </location>
</feature>
<dbReference type="PROSITE" id="PS00018">
    <property type="entry name" value="EF_HAND_1"/>
    <property type="match status" value="3"/>
</dbReference>
<name>A0A6P7J0A9_9TELE</name>
<dbReference type="InterPro" id="IPR011992">
    <property type="entry name" value="EF-hand-dom_pair"/>
</dbReference>
<dbReference type="InParanoid" id="A0A6P7J0A9"/>
<dbReference type="OrthoDB" id="9879408at2759"/>
<evidence type="ECO:0000256" key="5">
    <source>
        <dbReference type="ARBA" id="ARBA00022837"/>
    </source>
</evidence>
<feature type="domain" description="EF-hand" evidence="10">
    <location>
        <begin position="114"/>
        <end position="149"/>
    </location>
</feature>
<evidence type="ECO:0000256" key="9">
    <source>
        <dbReference type="SAM" id="MobiDB-lite"/>
    </source>
</evidence>
<dbReference type="PROSITE" id="PS51421">
    <property type="entry name" value="RAS"/>
    <property type="match status" value="1"/>
</dbReference>
<dbReference type="PANTHER" id="PTHR47977">
    <property type="entry name" value="RAS-RELATED PROTEIN RAB"/>
    <property type="match status" value="1"/>
</dbReference>
<dbReference type="InterPro" id="IPR018247">
    <property type="entry name" value="EF_Hand_1_Ca_BS"/>
</dbReference>
<feature type="coiled-coil region" evidence="8">
    <location>
        <begin position="337"/>
        <end position="420"/>
    </location>
</feature>
<evidence type="ECO:0000313" key="12">
    <source>
        <dbReference type="RefSeq" id="XP_028270065.1"/>
    </source>
</evidence>
<feature type="region of interest" description="Disordered" evidence="9">
    <location>
        <begin position="513"/>
        <end position="588"/>
    </location>
</feature>